<protein>
    <submittedName>
        <fullName evidence="1">Uncharacterized protein</fullName>
    </submittedName>
</protein>
<evidence type="ECO:0000313" key="1">
    <source>
        <dbReference type="EMBL" id="KAK2551588.1"/>
    </source>
</evidence>
<dbReference type="AlphaFoldDB" id="A0AAD9PYT6"/>
<reference evidence="1" key="2">
    <citation type="journal article" date="2023" name="Science">
        <title>Genomic signatures of disease resistance in endangered staghorn corals.</title>
        <authorList>
            <person name="Vollmer S.V."/>
            <person name="Selwyn J.D."/>
            <person name="Despard B.A."/>
            <person name="Roesel C.L."/>
        </authorList>
    </citation>
    <scope>NUCLEOTIDE SEQUENCE</scope>
    <source>
        <strain evidence="1">K2</strain>
    </source>
</reference>
<reference evidence="1" key="1">
    <citation type="journal article" date="2023" name="G3 (Bethesda)">
        <title>Whole genome assembly and annotation of the endangered Caribbean coral Acropora cervicornis.</title>
        <authorList>
            <person name="Selwyn J.D."/>
            <person name="Vollmer S.V."/>
        </authorList>
    </citation>
    <scope>NUCLEOTIDE SEQUENCE</scope>
    <source>
        <strain evidence="1">K2</strain>
    </source>
</reference>
<accession>A0AAD9PYT6</accession>
<name>A0AAD9PYT6_ACRCE</name>
<organism evidence="1 2">
    <name type="scientific">Acropora cervicornis</name>
    <name type="common">Staghorn coral</name>
    <dbReference type="NCBI Taxonomy" id="6130"/>
    <lineage>
        <taxon>Eukaryota</taxon>
        <taxon>Metazoa</taxon>
        <taxon>Cnidaria</taxon>
        <taxon>Anthozoa</taxon>
        <taxon>Hexacorallia</taxon>
        <taxon>Scleractinia</taxon>
        <taxon>Astrocoeniina</taxon>
        <taxon>Acroporidae</taxon>
        <taxon>Acropora</taxon>
    </lineage>
</organism>
<dbReference type="Proteomes" id="UP001249851">
    <property type="component" value="Unassembled WGS sequence"/>
</dbReference>
<dbReference type="PANTHER" id="PTHR46791">
    <property type="entry name" value="EXPRESSED PROTEIN"/>
    <property type="match status" value="1"/>
</dbReference>
<evidence type="ECO:0000313" key="2">
    <source>
        <dbReference type="Proteomes" id="UP001249851"/>
    </source>
</evidence>
<dbReference type="EMBL" id="JARQWQ010000096">
    <property type="protein sequence ID" value="KAK2551588.1"/>
    <property type="molecule type" value="Genomic_DNA"/>
</dbReference>
<dbReference type="PANTHER" id="PTHR46791:SF13">
    <property type="entry name" value="CLR5 DOMAIN-CONTAINING PROTEIN"/>
    <property type="match status" value="1"/>
</dbReference>
<comment type="caution">
    <text evidence="1">The sequence shown here is derived from an EMBL/GenBank/DDBJ whole genome shotgun (WGS) entry which is preliminary data.</text>
</comment>
<proteinExistence type="predicted"/>
<keyword evidence="2" id="KW-1185">Reference proteome</keyword>
<sequence length="148" mass="17446">MEDRNDLIEHYLNLGYEQKEILSCLLLIHDENLSSRELRRILARRGLTRRKHVSNFSTVSENFNAVDVISVIDPFGIVVDHDLVVAKETVRHALRILDPEGVDERLRHRLQRRQYKGRGPNFPWHIDGFDKLKPIEDMKEFPFVHIPD</sequence>
<gene>
    <name evidence="1" type="ORF">P5673_027568</name>
</gene>